<name>A0AAV9U7T0_9PEZI</name>
<evidence type="ECO:0000313" key="2">
    <source>
        <dbReference type="EMBL" id="KAK6335849.1"/>
    </source>
</evidence>
<accession>A0AAV9U7T0</accession>
<feature type="domain" description="F-box" evidence="1">
    <location>
        <begin position="6"/>
        <end position="43"/>
    </location>
</feature>
<gene>
    <name evidence="2" type="ORF">TWF730_003224</name>
</gene>
<protein>
    <recommendedName>
        <fullName evidence="1">F-box domain-containing protein</fullName>
    </recommendedName>
</protein>
<dbReference type="EMBL" id="JAVHNS010000014">
    <property type="protein sequence ID" value="KAK6335849.1"/>
    <property type="molecule type" value="Genomic_DNA"/>
</dbReference>
<keyword evidence="3" id="KW-1185">Reference proteome</keyword>
<dbReference type="AlphaFoldDB" id="A0AAV9U7T0"/>
<evidence type="ECO:0000259" key="1">
    <source>
        <dbReference type="Pfam" id="PF00646"/>
    </source>
</evidence>
<dbReference type="Pfam" id="PF00646">
    <property type="entry name" value="F-box"/>
    <property type="match status" value="1"/>
</dbReference>
<organism evidence="2 3">
    <name type="scientific">Orbilia blumenaviensis</name>
    <dbReference type="NCBI Taxonomy" id="1796055"/>
    <lineage>
        <taxon>Eukaryota</taxon>
        <taxon>Fungi</taxon>
        <taxon>Dikarya</taxon>
        <taxon>Ascomycota</taxon>
        <taxon>Pezizomycotina</taxon>
        <taxon>Orbiliomycetes</taxon>
        <taxon>Orbiliales</taxon>
        <taxon>Orbiliaceae</taxon>
        <taxon>Orbilia</taxon>
    </lineage>
</organism>
<sequence length="236" mass="26785">MTSPYIPPELQLQILESSCPSQHLTLRSVCALWKSKIDSLKFTYYTTPPLITSPYVVPSITTLTPPSESDAPFLVHKALFNCTGYFNRIRDPKTGCVILQGTKLPGRDDEIFPPGLLESTQEFIAHRNFQLIIPTKTESETRVKWKIGFGLLARYPDGTFSRRKLLFHRDDIIRKAWGMTLGDLEAFLRGGKTDKTLLQVPTGELKKFVVRVGLDLKEDKLVLLAEMDVPEMLFEQ</sequence>
<evidence type="ECO:0000313" key="3">
    <source>
        <dbReference type="Proteomes" id="UP001373714"/>
    </source>
</evidence>
<reference evidence="2 3" key="1">
    <citation type="submission" date="2019-10" db="EMBL/GenBank/DDBJ databases">
        <authorList>
            <person name="Palmer J.M."/>
        </authorList>
    </citation>
    <scope>NUCLEOTIDE SEQUENCE [LARGE SCALE GENOMIC DNA]</scope>
    <source>
        <strain evidence="2 3">TWF730</strain>
    </source>
</reference>
<comment type="caution">
    <text evidence="2">The sequence shown here is derived from an EMBL/GenBank/DDBJ whole genome shotgun (WGS) entry which is preliminary data.</text>
</comment>
<proteinExistence type="predicted"/>
<dbReference type="InterPro" id="IPR001810">
    <property type="entry name" value="F-box_dom"/>
</dbReference>
<dbReference type="Proteomes" id="UP001373714">
    <property type="component" value="Unassembled WGS sequence"/>
</dbReference>